<sequence length="532" mass="57591">MAQRKVINERYELQRLPIARGGMGEVWEGRDTRLDREVAVKFVRFPDGVEDEDLIRRFVRESRITARLQHPGVPAVFDVGTEDGRPFLVMQRVHGTSVSDLLAQHEQLPIGWSVAIAAQTCSVLAVAHQASLVHRDLKPSNLMLEPDGTVKVLDFGLAVAMDLADMSQITRSGQTIGTPAYMAPEQVLAALSGPQTDLYALGCTLHEMLTGQHVFSGSTSYAVMNKQVDAEPESARTIRPDVPAGLQSVLTALLAKKPENRPTSAQAAYEQLLPFVADLGPVPGALHPPAVPSPARMYATVVSRTFSADGTSERGSPPVDTPGSAVQASTAVESNDTRHANHTRPDRSQLDRVRSDASELVRQARYSQAAELLGNAVQSARAEFGPVDPDVIDLRLEWANVLFEGGDYRTAAPAYQALKADLEERDGPDSELVFRCRLQHATCHALTGDTAAALESMHALLTDEQRVFGPADPRPIELRRQIGLLQLGAGQRAEATDTLSGLLEDLVREHGEQHPSVPKIRDLLAGIPGSDG</sequence>
<dbReference type="EMBL" id="BAAALM010000001">
    <property type="protein sequence ID" value="GAA1190086.1"/>
    <property type="molecule type" value="Genomic_DNA"/>
</dbReference>
<feature type="domain" description="Protein kinase" evidence="8">
    <location>
        <begin position="12"/>
        <end position="276"/>
    </location>
</feature>
<dbReference type="InterPro" id="IPR011009">
    <property type="entry name" value="Kinase-like_dom_sf"/>
</dbReference>
<dbReference type="InterPro" id="IPR011990">
    <property type="entry name" value="TPR-like_helical_dom_sf"/>
</dbReference>
<evidence type="ECO:0000256" key="4">
    <source>
        <dbReference type="ARBA" id="ARBA00022741"/>
    </source>
</evidence>
<comment type="caution">
    <text evidence="9">The sequence shown here is derived from an EMBL/GenBank/DDBJ whole genome shotgun (WGS) entry which is preliminary data.</text>
</comment>
<organism evidence="9 10">
    <name type="scientific">Prauserella alba</name>
    <dbReference type="NCBI Taxonomy" id="176898"/>
    <lineage>
        <taxon>Bacteria</taxon>
        <taxon>Bacillati</taxon>
        <taxon>Actinomycetota</taxon>
        <taxon>Actinomycetes</taxon>
        <taxon>Pseudonocardiales</taxon>
        <taxon>Pseudonocardiaceae</taxon>
        <taxon>Prauserella</taxon>
    </lineage>
</organism>
<keyword evidence="5 9" id="KW-0418">Kinase</keyword>
<dbReference type="Gene3D" id="1.25.40.10">
    <property type="entry name" value="Tetratricopeptide repeat domain"/>
    <property type="match status" value="1"/>
</dbReference>
<protein>
    <recommendedName>
        <fullName evidence="1">non-specific serine/threonine protein kinase</fullName>
        <ecNumber evidence="1">2.7.11.1</ecNumber>
    </recommendedName>
</protein>
<keyword evidence="6" id="KW-0067">ATP-binding</keyword>
<dbReference type="InterPro" id="IPR008271">
    <property type="entry name" value="Ser/Thr_kinase_AS"/>
</dbReference>
<evidence type="ECO:0000313" key="10">
    <source>
        <dbReference type="Proteomes" id="UP001500467"/>
    </source>
</evidence>
<dbReference type="Pfam" id="PF00069">
    <property type="entry name" value="Pkinase"/>
    <property type="match status" value="1"/>
</dbReference>
<dbReference type="SUPFAM" id="SSF56112">
    <property type="entry name" value="Protein kinase-like (PK-like)"/>
    <property type="match status" value="1"/>
</dbReference>
<evidence type="ECO:0000256" key="6">
    <source>
        <dbReference type="ARBA" id="ARBA00022840"/>
    </source>
</evidence>
<dbReference type="RefSeq" id="WP_253852591.1">
    <property type="nucleotide sequence ID" value="NZ_BAAALM010000001.1"/>
</dbReference>
<gene>
    <name evidence="9" type="primary">pkaE</name>
    <name evidence="9" type="ORF">GCM10009675_00250</name>
</gene>
<evidence type="ECO:0000313" key="9">
    <source>
        <dbReference type="EMBL" id="GAA1190086.1"/>
    </source>
</evidence>
<keyword evidence="2 9" id="KW-0723">Serine/threonine-protein kinase</keyword>
<feature type="region of interest" description="Disordered" evidence="7">
    <location>
        <begin position="308"/>
        <end position="356"/>
    </location>
</feature>
<name>A0ABP4FN08_9PSEU</name>
<dbReference type="InterPro" id="IPR000719">
    <property type="entry name" value="Prot_kinase_dom"/>
</dbReference>
<evidence type="ECO:0000256" key="5">
    <source>
        <dbReference type="ARBA" id="ARBA00022777"/>
    </source>
</evidence>
<evidence type="ECO:0000256" key="1">
    <source>
        <dbReference type="ARBA" id="ARBA00012513"/>
    </source>
</evidence>
<dbReference type="PANTHER" id="PTHR43289">
    <property type="entry name" value="MITOGEN-ACTIVATED PROTEIN KINASE KINASE KINASE 20-RELATED"/>
    <property type="match status" value="1"/>
</dbReference>
<dbReference type="GO" id="GO:0004674">
    <property type="term" value="F:protein serine/threonine kinase activity"/>
    <property type="evidence" value="ECO:0007669"/>
    <property type="project" value="UniProtKB-KW"/>
</dbReference>
<keyword evidence="4" id="KW-0547">Nucleotide-binding</keyword>
<feature type="compositionally biased region" description="Basic and acidic residues" evidence="7">
    <location>
        <begin position="335"/>
        <end position="356"/>
    </location>
</feature>
<dbReference type="Gene3D" id="3.30.200.20">
    <property type="entry name" value="Phosphorylase Kinase, domain 1"/>
    <property type="match status" value="1"/>
</dbReference>
<dbReference type="PANTHER" id="PTHR43289:SF6">
    <property type="entry name" value="SERINE_THREONINE-PROTEIN KINASE NEKL-3"/>
    <property type="match status" value="1"/>
</dbReference>
<accession>A0ABP4FN08</accession>
<keyword evidence="3" id="KW-0808">Transferase</keyword>
<reference evidence="10" key="1">
    <citation type="journal article" date="2019" name="Int. J. Syst. Evol. Microbiol.">
        <title>The Global Catalogue of Microorganisms (GCM) 10K type strain sequencing project: providing services to taxonomists for standard genome sequencing and annotation.</title>
        <authorList>
            <consortium name="The Broad Institute Genomics Platform"/>
            <consortium name="The Broad Institute Genome Sequencing Center for Infectious Disease"/>
            <person name="Wu L."/>
            <person name="Ma J."/>
        </authorList>
    </citation>
    <scope>NUCLEOTIDE SEQUENCE [LARGE SCALE GENOMIC DNA]</scope>
    <source>
        <strain evidence="10">JCM 13022</strain>
    </source>
</reference>
<evidence type="ECO:0000259" key="8">
    <source>
        <dbReference type="PROSITE" id="PS50011"/>
    </source>
</evidence>
<dbReference type="SMART" id="SM00220">
    <property type="entry name" value="S_TKc"/>
    <property type="match status" value="1"/>
</dbReference>
<proteinExistence type="predicted"/>
<evidence type="ECO:0000256" key="2">
    <source>
        <dbReference type="ARBA" id="ARBA00022527"/>
    </source>
</evidence>
<evidence type="ECO:0000256" key="7">
    <source>
        <dbReference type="SAM" id="MobiDB-lite"/>
    </source>
</evidence>
<feature type="compositionally biased region" description="Polar residues" evidence="7">
    <location>
        <begin position="324"/>
        <end position="334"/>
    </location>
</feature>
<evidence type="ECO:0000256" key="3">
    <source>
        <dbReference type="ARBA" id="ARBA00022679"/>
    </source>
</evidence>
<dbReference type="SUPFAM" id="SSF48452">
    <property type="entry name" value="TPR-like"/>
    <property type="match status" value="1"/>
</dbReference>
<dbReference type="PROSITE" id="PS00108">
    <property type="entry name" value="PROTEIN_KINASE_ST"/>
    <property type="match status" value="1"/>
</dbReference>
<keyword evidence="10" id="KW-1185">Reference proteome</keyword>
<dbReference type="EC" id="2.7.11.1" evidence="1"/>
<dbReference type="CDD" id="cd14014">
    <property type="entry name" value="STKc_PknB_like"/>
    <property type="match status" value="1"/>
</dbReference>
<dbReference type="Gene3D" id="1.10.510.10">
    <property type="entry name" value="Transferase(Phosphotransferase) domain 1"/>
    <property type="match status" value="1"/>
</dbReference>
<dbReference type="Proteomes" id="UP001500467">
    <property type="component" value="Unassembled WGS sequence"/>
</dbReference>
<dbReference type="PROSITE" id="PS50011">
    <property type="entry name" value="PROTEIN_KINASE_DOM"/>
    <property type="match status" value="1"/>
</dbReference>